<feature type="compositionally biased region" description="Low complexity" evidence="1">
    <location>
        <begin position="849"/>
        <end position="886"/>
    </location>
</feature>
<reference evidence="2" key="1">
    <citation type="submission" date="2022-10" db="EMBL/GenBank/DDBJ databases">
        <authorList>
            <person name="Chen Y."/>
            <person name="Dougan E. K."/>
            <person name="Chan C."/>
            <person name="Rhodes N."/>
            <person name="Thang M."/>
        </authorList>
    </citation>
    <scope>NUCLEOTIDE SEQUENCE</scope>
</reference>
<keyword evidence="4" id="KW-1185">Reference proteome</keyword>
<protein>
    <submittedName>
        <fullName evidence="2">Uncharacterized protein</fullName>
    </submittedName>
</protein>
<sequence length="1051" mass="115934">MIELIMLAEKLRNSEELGAVMRRVLQLALPQDLQSLAESALKKFPKLGKSKISRGHLTLDVGFMLHQRVSNWMSGDAARYLMWDSSPQFGRDYQMCLVQQIRNSDLDNLWDCSEAMFFLWESEGPPNFSDSNNVEDEAAIMAKLRNGMKVHALPAVLIGFGSAGFKNKLHALLHAARLEVFSEKELAQWTSSIVTVASDYGAERLLANLHNVSASDVAGWFEDVSLQDIRLCAGAAGASIGAGADALAQVPDAGVADFDFQDPAAAPQLVNVAVGDEGNGDDEEEWELANPTRLTFENLLGIPGLHHIIDNATKGLKDVMDSYTDNIFLAEKVCRFLYKPSTRIKLIERCFVRGPGVAFADDIKKFKGWINTGRWGTVAFSVPELLKVKHAIVWGWNETQFLRGEPVDGDIEIEEKRRETAELAAYVSQAVQSPAWWGWIAMFEVVCGLLRQHIRWAESCPCHDHLLQTHREDLQTEPDLLKQFLSCPMRGLRAPELSAGQFLDLLSSLWQVSAAEVLRVLPAAMEERDRKELLQIYKWQADDTLVYGLWGHHSGFVSSLAPDTRELLPSILRDLLMHQDGGYVLDQRQSGADQKQACLEALQAVGVVRAGLNDARFPIWFLAEASIPAVKAGYRVASPQHALAIQNEIPLRERSVWELLVILDQDGWEHKVKNTSSNDEPYVPGSGEKLWYSKPGDDTVSFWYLLALAQGEHTIPHWQKSGFYQSLVEGEAMQRRPPRRRPLPIENVDDDAWDLALPLEQSTCRKRQKQLGASTQHPQLHAIEDVAPGDDLDMSLFGPSSDEEHSSQVAGFEPHVPESTSAVVPTLVSSHDAVSAAGPEGPQSPKEISGSPKSGSSSSSSSTGSSSSSSSNDTKSGSSSSSSSSSEAEEAEEPDPSGQPRGSGCAPVPKAAPMPVPIGAGAQGPHSKERAFNPRAGFDYGLGHAVRTYKDGEPIGWEMNCGHPCHTARQCRKNLKETTKSRSAEQTMRLLKWWIIRGMHTQSSDEHMKDVWSELLREASSGYLEEPPDRPPLEYTGVDGQRHTWAGKRSV</sequence>
<dbReference type="EMBL" id="CAMXCT020001890">
    <property type="protein sequence ID" value="CAL1147291.1"/>
    <property type="molecule type" value="Genomic_DNA"/>
</dbReference>
<feature type="region of interest" description="Disordered" evidence="1">
    <location>
        <begin position="789"/>
        <end position="811"/>
    </location>
</feature>
<accession>A0A9P1CM62</accession>
<organism evidence="2">
    <name type="scientific">Cladocopium goreaui</name>
    <dbReference type="NCBI Taxonomy" id="2562237"/>
    <lineage>
        <taxon>Eukaryota</taxon>
        <taxon>Sar</taxon>
        <taxon>Alveolata</taxon>
        <taxon>Dinophyceae</taxon>
        <taxon>Suessiales</taxon>
        <taxon>Symbiodiniaceae</taxon>
        <taxon>Cladocopium</taxon>
    </lineage>
</organism>
<comment type="caution">
    <text evidence="2">The sequence shown here is derived from an EMBL/GenBank/DDBJ whole genome shotgun (WGS) entry which is preliminary data.</text>
</comment>
<feature type="region of interest" description="Disordered" evidence="1">
    <location>
        <begin position="1022"/>
        <end position="1051"/>
    </location>
</feature>
<gene>
    <name evidence="2" type="ORF">C1SCF055_LOCUS20617</name>
</gene>
<name>A0A9P1CM62_9DINO</name>
<dbReference type="OrthoDB" id="409901at2759"/>
<dbReference type="EMBL" id="CAMXCT030001890">
    <property type="protein sequence ID" value="CAL4781228.1"/>
    <property type="molecule type" value="Genomic_DNA"/>
</dbReference>
<dbReference type="AlphaFoldDB" id="A0A9P1CM62"/>
<dbReference type="EMBL" id="CAMXCT010001890">
    <property type="protein sequence ID" value="CAI3993916.1"/>
    <property type="molecule type" value="Genomic_DNA"/>
</dbReference>
<evidence type="ECO:0000256" key="1">
    <source>
        <dbReference type="SAM" id="MobiDB-lite"/>
    </source>
</evidence>
<proteinExistence type="predicted"/>
<evidence type="ECO:0000313" key="2">
    <source>
        <dbReference type="EMBL" id="CAI3993916.1"/>
    </source>
</evidence>
<dbReference type="Proteomes" id="UP001152797">
    <property type="component" value="Unassembled WGS sequence"/>
</dbReference>
<feature type="region of interest" description="Disordered" evidence="1">
    <location>
        <begin position="831"/>
        <end position="933"/>
    </location>
</feature>
<evidence type="ECO:0000313" key="3">
    <source>
        <dbReference type="EMBL" id="CAL4781228.1"/>
    </source>
</evidence>
<reference evidence="3 4" key="2">
    <citation type="submission" date="2024-05" db="EMBL/GenBank/DDBJ databases">
        <authorList>
            <person name="Chen Y."/>
            <person name="Shah S."/>
            <person name="Dougan E. K."/>
            <person name="Thang M."/>
            <person name="Chan C."/>
        </authorList>
    </citation>
    <scope>NUCLEOTIDE SEQUENCE [LARGE SCALE GENOMIC DNA]</scope>
</reference>
<evidence type="ECO:0000313" key="4">
    <source>
        <dbReference type="Proteomes" id="UP001152797"/>
    </source>
</evidence>